<keyword evidence="3" id="KW-1185">Reference proteome</keyword>
<feature type="chain" id="PRO_5044792328" evidence="1">
    <location>
        <begin position="27"/>
        <end position="297"/>
    </location>
</feature>
<organism evidence="2 3">
    <name type="scientific">Vespula squamosa</name>
    <name type="common">Southern yellow jacket</name>
    <name type="synonym">Wasp</name>
    <dbReference type="NCBI Taxonomy" id="30214"/>
    <lineage>
        <taxon>Eukaryota</taxon>
        <taxon>Metazoa</taxon>
        <taxon>Ecdysozoa</taxon>
        <taxon>Arthropoda</taxon>
        <taxon>Hexapoda</taxon>
        <taxon>Insecta</taxon>
        <taxon>Pterygota</taxon>
        <taxon>Neoptera</taxon>
        <taxon>Endopterygota</taxon>
        <taxon>Hymenoptera</taxon>
        <taxon>Apocrita</taxon>
        <taxon>Aculeata</taxon>
        <taxon>Vespoidea</taxon>
        <taxon>Vespidae</taxon>
        <taxon>Vespinae</taxon>
        <taxon>Vespula</taxon>
    </lineage>
</organism>
<name>A0ABD2A7J7_VESSQ</name>
<accession>A0ABD2A7J7</accession>
<dbReference type="AlphaFoldDB" id="A0ABD2A7J7"/>
<sequence length="297" mass="33495">MFVAWGTAVMELQSWLLYHLVAVTDCNQGIQLLPPYIRWDLFNAYSLYCVSNFKLNLSEFDQRSQSTGFFFLFNFQSRYRQEETAVYQCLMSAATIGGGGTYPAGGTGSRARDLGLRAQKKLLGRVVSTGAGRSLLIDDATTSLLDNLYKLMERATKNNPSLDKKQPEKVLKNIVKLSIKVGLLQRNQQLGPTDDAKLVEIRTALRAVAMAVVSFYELEFSFDKAYLTRSLERCRSAIQGLIKPHLTDKSQDRCDQVFDFLRNPEFLDSVFRQDSEHRPILGMLVSDINKALDAGHL</sequence>
<evidence type="ECO:0000313" key="2">
    <source>
        <dbReference type="EMBL" id="KAL2716584.1"/>
    </source>
</evidence>
<protein>
    <submittedName>
        <fullName evidence="2">Tumor necrosis factor alpha-induced protein 8-like protein isoform X2</fullName>
    </submittedName>
</protein>
<dbReference type="Proteomes" id="UP001607302">
    <property type="component" value="Unassembled WGS sequence"/>
</dbReference>
<comment type="caution">
    <text evidence="2">The sequence shown here is derived from an EMBL/GenBank/DDBJ whole genome shotgun (WGS) entry which is preliminary data.</text>
</comment>
<dbReference type="PANTHER" id="PTHR12757">
    <property type="entry name" value="TUMOR NECROSIS FACTOR INDUCED PROTEIN"/>
    <property type="match status" value="1"/>
</dbReference>
<dbReference type="InterPro" id="IPR038355">
    <property type="entry name" value="TNFAIP8_sf"/>
</dbReference>
<dbReference type="FunFam" id="1.20.1440.160:FF:000001">
    <property type="entry name" value="Tumor necrosis factor alpha-induced protein 8-like 1"/>
    <property type="match status" value="1"/>
</dbReference>
<proteinExistence type="predicted"/>
<dbReference type="PANTHER" id="PTHR12757:SF1">
    <property type="entry name" value="PROTEIN SALIVARY GLANDS MARRED"/>
    <property type="match status" value="1"/>
</dbReference>
<reference evidence="2 3" key="1">
    <citation type="journal article" date="2024" name="Ann. Entomol. Soc. Am.">
        <title>Genomic analyses of the southern and eastern yellowjacket wasps (Hymenoptera: Vespidae) reveal evolutionary signatures of social life.</title>
        <authorList>
            <person name="Catto M.A."/>
            <person name="Caine P.B."/>
            <person name="Orr S.E."/>
            <person name="Hunt B.G."/>
            <person name="Goodisman M.A.D."/>
        </authorList>
    </citation>
    <scope>NUCLEOTIDE SEQUENCE [LARGE SCALE GENOMIC DNA]</scope>
    <source>
        <strain evidence="2">233</strain>
        <tissue evidence="2">Head and thorax</tissue>
    </source>
</reference>
<gene>
    <name evidence="2" type="ORF">V1478_014260</name>
</gene>
<keyword evidence="1" id="KW-0732">Signal</keyword>
<feature type="signal peptide" evidence="1">
    <location>
        <begin position="1"/>
        <end position="26"/>
    </location>
</feature>
<dbReference type="Gene3D" id="1.20.1440.160">
    <property type="entry name" value="Tumor necrosis factor alpha-induced protein 8-like"/>
    <property type="match status" value="1"/>
</dbReference>
<dbReference type="EMBL" id="JAUDFV010000154">
    <property type="protein sequence ID" value="KAL2716584.1"/>
    <property type="molecule type" value="Genomic_DNA"/>
</dbReference>
<evidence type="ECO:0000313" key="3">
    <source>
        <dbReference type="Proteomes" id="UP001607302"/>
    </source>
</evidence>
<evidence type="ECO:0000256" key="1">
    <source>
        <dbReference type="SAM" id="SignalP"/>
    </source>
</evidence>
<dbReference type="Pfam" id="PF05527">
    <property type="entry name" value="TNFAIP8"/>
    <property type="match status" value="1"/>
</dbReference>
<dbReference type="InterPro" id="IPR008477">
    <property type="entry name" value="TNFAIP8-like"/>
</dbReference>